<dbReference type="SMART" id="SM01110">
    <property type="entry name" value="Cutinase"/>
    <property type="match status" value="1"/>
</dbReference>
<evidence type="ECO:0000256" key="9">
    <source>
        <dbReference type="ARBA" id="ARBA00034045"/>
    </source>
</evidence>
<dbReference type="PANTHER" id="PTHR48250:SF3">
    <property type="entry name" value="CUTINASE 1-RELATED"/>
    <property type="match status" value="1"/>
</dbReference>
<keyword evidence="4" id="KW-0719">Serine esterase</keyword>
<dbReference type="GO" id="GO:0050525">
    <property type="term" value="F:cutinase activity"/>
    <property type="evidence" value="ECO:0007669"/>
    <property type="project" value="UniProtKB-EC"/>
</dbReference>
<feature type="disulfide bond" evidence="11">
    <location>
        <begin position="116"/>
        <end position="189"/>
    </location>
</feature>
<dbReference type="Proteomes" id="UP000800092">
    <property type="component" value="Unassembled WGS sequence"/>
</dbReference>
<keyword evidence="7" id="KW-0378">Hydrolase</keyword>
<sequence length="284" mass="29069">MAVLRAMLAATVLFLAGIAHAQTCEVQSCKIAQISGSTGTPYTGGLANFPTGGTASGDACIASYAFEGAYTGPFPPSLRFARRSGKGWQGAELMRRTTNEAKLANPPSLEQRQTGCAPYTLIFSRGTSEIGTLGETVGPALQAGLNLAAPGKWNIQGVPYQATVDGDDCLGLPGGVIATNQIESVASECPNTKIVVSGYSEGAMVSHNGVGNANASAKSKIAAVVVFGDPFNGAQIKGYSGPIRTYCATGDDVCEGEFVITAAHLSYVGVDTTEAVAYIQSVVG</sequence>
<keyword evidence="6 12" id="KW-0732">Signal</keyword>
<evidence type="ECO:0000256" key="10">
    <source>
        <dbReference type="PIRSR" id="PIRSR611150-1"/>
    </source>
</evidence>
<dbReference type="InterPro" id="IPR011150">
    <property type="entry name" value="Cutinase_monf"/>
</dbReference>
<evidence type="ECO:0000313" key="13">
    <source>
        <dbReference type="EMBL" id="KAF2235823.1"/>
    </source>
</evidence>
<feature type="active site" evidence="10">
    <location>
        <position position="251"/>
    </location>
</feature>
<dbReference type="SUPFAM" id="SSF53474">
    <property type="entry name" value="alpha/beta-Hydrolases"/>
    <property type="match status" value="1"/>
</dbReference>
<keyword evidence="8 11" id="KW-1015">Disulfide bond</keyword>
<dbReference type="EMBL" id="ML991789">
    <property type="protein sequence ID" value="KAF2235823.1"/>
    <property type="molecule type" value="Genomic_DNA"/>
</dbReference>
<proteinExistence type="inferred from homology"/>
<evidence type="ECO:0000256" key="4">
    <source>
        <dbReference type="ARBA" id="ARBA00022487"/>
    </source>
</evidence>
<evidence type="ECO:0000256" key="2">
    <source>
        <dbReference type="ARBA" id="ARBA00007534"/>
    </source>
</evidence>
<evidence type="ECO:0000256" key="7">
    <source>
        <dbReference type="ARBA" id="ARBA00022801"/>
    </source>
</evidence>
<comment type="subcellular location">
    <subcellularLocation>
        <location evidence="1">Secreted</location>
    </subcellularLocation>
</comment>
<feature type="signal peptide" evidence="12">
    <location>
        <begin position="1"/>
        <end position="21"/>
    </location>
</feature>
<feature type="disulfide bond" evidence="11">
    <location>
        <begin position="247"/>
        <end position="254"/>
    </location>
</feature>
<feature type="chain" id="PRO_5025426167" description="cutinase" evidence="12">
    <location>
        <begin position="22"/>
        <end position="284"/>
    </location>
</feature>
<dbReference type="PANTHER" id="PTHR48250">
    <property type="entry name" value="CUTINASE 2-RELATED"/>
    <property type="match status" value="1"/>
</dbReference>
<evidence type="ECO:0000256" key="1">
    <source>
        <dbReference type="ARBA" id="ARBA00004613"/>
    </source>
</evidence>
<dbReference type="AlphaFoldDB" id="A0A6A6HEB6"/>
<evidence type="ECO:0000256" key="6">
    <source>
        <dbReference type="ARBA" id="ARBA00022729"/>
    </source>
</evidence>
<evidence type="ECO:0000256" key="5">
    <source>
        <dbReference type="ARBA" id="ARBA00022525"/>
    </source>
</evidence>
<keyword evidence="5" id="KW-0964">Secreted</keyword>
<gene>
    <name evidence="13" type="ORF">EV356DRAFT_566142</name>
</gene>
<dbReference type="PRINTS" id="PR00129">
    <property type="entry name" value="CUTINASE"/>
</dbReference>
<organism evidence="13 14">
    <name type="scientific">Viridothelium virens</name>
    <name type="common">Speckled blister lichen</name>
    <name type="synonym">Trypethelium virens</name>
    <dbReference type="NCBI Taxonomy" id="1048519"/>
    <lineage>
        <taxon>Eukaryota</taxon>
        <taxon>Fungi</taxon>
        <taxon>Dikarya</taxon>
        <taxon>Ascomycota</taxon>
        <taxon>Pezizomycotina</taxon>
        <taxon>Dothideomycetes</taxon>
        <taxon>Dothideomycetes incertae sedis</taxon>
        <taxon>Trypetheliales</taxon>
        <taxon>Trypetheliaceae</taxon>
        <taxon>Viridothelium</taxon>
    </lineage>
</organism>
<dbReference type="InterPro" id="IPR029058">
    <property type="entry name" value="AB_hydrolase_fold"/>
</dbReference>
<comment type="catalytic activity">
    <reaction evidence="9">
        <text>cutin + H2O = cutin monomers.</text>
        <dbReference type="EC" id="3.1.1.74"/>
    </reaction>
</comment>
<protein>
    <recommendedName>
        <fullName evidence="3">cutinase</fullName>
        <ecNumber evidence="3">3.1.1.74</ecNumber>
    </recommendedName>
</protein>
<reference evidence="13" key="1">
    <citation type="journal article" date="2020" name="Stud. Mycol.">
        <title>101 Dothideomycetes genomes: a test case for predicting lifestyles and emergence of pathogens.</title>
        <authorList>
            <person name="Haridas S."/>
            <person name="Albert R."/>
            <person name="Binder M."/>
            <person name="Bloem J."/>
            <person name="Labutti K."/>
            <person name="Salamov A."/>
            <person name="Andreopoulos B."/>
            <person name="Baker S."/>
            <person name="Barry K."/>
            <person name="Bills G."/>
            <person name="Bluhm B."/>
            <person name="Cannon C."/>
            <person name="Castanera R."/>
            <person name="Culley D."/>
            <person name="Daum C."/>
            <person name="Ezra D."/>
            <person name="Gonzalez J."/>
            <person name="Henrissat B."/>
            <person name="Kuo A."/>
            <person name="Liang C."/>
            <person name="Lipzen A."/>
            <person name="Lutzoni F."/>
            <person name="Magnuson J."/>
            <person name="Mondo S."/>
            <person name="Nolan M."/>
            <person name="Ohm R."/>
            <person name="Pangilinan J."/>
            <person name="Park H.-J."/>
            <person name="Ramirez L."/>
            <person name="Alfaro M."/>
            <person name="Sun H."/>
            <person name="Tritt A."/>
            <person name="Yoshinaga Y."/>
            <person name="Zwiers L.-H."/>
            <person name="Turgeon B."/>
            <person name="Goodwin S."/>
            <person name="Spatafora J."/>
            <person name="Crous P."/>
            <person name="Grigoriev I."/>
        </authorList>
    </citation>
    <scope>NUCLEOTIDE SEQUENCE</scope>
    <source>
        <strain evidence="13">Tuck. ex Michener</strain>
    </source>
</reference>
<evidence type="ECO:0000256" key="11">
    <source>
        <dbReference type="PIRSR" id="PIRSR611150-2"/>
    </source>
</evidence>
<feature type="active site" description="Nucleophile" evidence="10">
    <location>
        <position position="200"/>
    </location>
</feature>
<evidence type="ECO:0000256" key="8">
    <source>
        <dbReference type="ARBA" id="ARBA00023157"/>
    </source>
</evidence>
<dbReference type="InterPro" id="IPR000675">
    <property type="entry name" value="Cutinase/axe"/>
</dbReference>
<dbReference type="OrthoDB" id="2975078at2759"/>
<dbReference type="GO" id="GO:0016052">
    <property type="term" value="P:carbohydrate catabolic process"/>
    <property type="evidence" value="ECO:0007669"/>
    <property type="project" value="TreeGrafter"/>
</dbReference>
<feature type="active site" description="Proton donor/acceptor" evidence="10">
    <location>
        <position position="264"/>
    </location>
</feature>
<dbReference type="EC" id="3.1.1.74" evidence="3"/>
<keyword evidence="14" id="KW-1185">Reference proteome</keyword>
<evidence type="ECO:0000313" key="14">
    <source>
        <dbReference type="Proteomes" id="UP000800092"/>
    </source>
</evidence>
<dbReference type="GO" id="GO:0005576">
    <property type="term" value="C:extracellular region"/>
    <property type="evidence" value="ECO:0007669"/>
    <property type="project" value="UniProtKB-SubCell"/>
</dbReference>
<dbReference type="Gene3D" id="3.40.50.1820">
    <property type="entry name" value="alpha/beta hydrolase"/>
    <property type="match status" value="1"/>
</dbReference>
<dbReference type="Pfam" id="PF01083">
    <property type="entry name" value="Cutinase"/>
    <property type="match status" value="1"/>
</dbReference>
<evidence type="ECO:0000256" key="12">
    <source>
        <dbReference type="SAM" id="SignalP"/>
    </source>
</evidence>
<evidence type="ECO:0000256" key="3">
    <source>
        <dbReference type="ARBA" id="ARBA00013095"/>
    </source>
</evidence>
<name>A0A6A6HEB6_VIRVR</name>
<accession>A0A6A6HEB6</accession>
<comment type="similarity">
    <text evidence="2">Belongs to the cutinase family.</text>
</comment>